<evidence type="ECO:0000313" key="7">
    <source>
        <dbReference type="EMBL" id="EON65878.1"/>
    </source>
</evidence>
<evidence type="ECO:0000256" key="4">
    <source>
        <dbReference type="ARBA" id="ARBA00022989"/>
    </source>
</evidence>
<feature type="transmembrane region" description="Helical" evidence="6">
    <location>
        <begin position="74"/>
        <end position="93"/>
    </location>
</feature>
<dbReference type="GO" id="GO:0016020">
    <property type="term" value="C:membrane"/>
    <property type="evidence" value="ECO:0007669"/>
    <property type="project" value="UniProtKB-SubCell"/>
</dbReference>
<keyword evidence="3 6" id="KW-0812">Transmembrane</keyword>
<gene>
    <name evidence="7" type="ORF">W97_05120</name>
</gene>
<keyword evidence="5 6" id="KW-0472">Membrane</keyword>
<feature type="transmembrane region" description="Helical" evidence="6">
    <location>
        <begin position="144"/>
        <end position="160"/>
    </location>
</feature>
<reference evidence="8" key="1">
    <citation type="submission" date="2012-06" db="EMBL/GenBank/DDBJ databases">
        <title>The genome sequence of Coniosporium apollinis CBS 100218.</title>
        <authorList>
            <consortium name="The Broad Institute Genome Sequencing Platform"/>
            <person name="Cuomo C."/>
            <person name="Gorbushina A."/>
            <person name="Noack S."/>
            <person name="Walker B."/>
            <person name="Young S.K."/>
            <person name="Zeng Q."/>
            <person name="Gargeya S."/>
            <person name="Fitzgerald M."/>
            <person name="Haas B."/>
            <person name="Abouelleil A."/>
            <person name="Alvarado L."/>
            <person name="Arachchi H.M."/>
            <person name="Berlin A.M."/>
            <person name="Chapman S.B."/>
            <person name="Goldberg J."/>
            <person name="Griggs A."/>
            <person name="Gujja S."/>
            <person name="Hansen M."/>
            <person name="Howarth C."/>
            <person name="Imamovic A."/>
            <person name="Larimer J."/>
            <person name="McCowan C."/>
            <person name="Montmayeur A."/>
            <person name="Murphy C."/>
            <person name="Neiman D."/>
            <person name="Pearson M."/>
            <person name="Priest M."/>
            <person name="Roberts A."/>
            <person name="Saif S."/>
            <person name="Shea T."/>
            <person name="Sisk P."/>
            <person name="Sykes S."/>
            <person name="Wortman J."/>
            <person name="Nusbaum C."/>
            <person name="Birren B."/>
        </authorList>
    </citation>
    <scope>NUCLEOTIDE SEQUENCE [LARGE SCALE GENOMIC DNA]</scope>
    <source>
        <strain evidence="8">CBS 100218</strain>
    </source>
</reference>
<evidence type="ECO:0008006" key="9">
    <source>
        <dbReference type="Google" id="ProtNLM"/>
    </source>
</evidence>
<evidence type="ECO:0000256" key="5">
    <source>
        <dbReference type="ARBA" id="ARBA00023136"/>
    </source>
</evidence>
<evidence type="ECO:0000313" key="8">
    <source>
        <dbReference type="Proteomes" id="UP000016924"/>
    </source>
</evidence>
<keyword evidence="4 6" id="KW-1133">Transmembrane helix</keyword>
<dbReference type="GeneID" id="19902431"/>
<dbReference type="STRING" id="1168221.R7YVK5"/>
<accession>R7YVK5</accession>
<evidence type="ECO:0000256" key="6">
    <source>
        <dbReference type="SAM" id="Phobius"/>
    </source>
</evidence>
<dbReference type="OrthoDB" id="3990500at2759"/>
<dbReference type="EMBL" id="JH767577">
    <property type="protein sequence ID" value="EON65878.1"/>
    <property type="molecule type" value="Genomic_DNA"/>
</dbReference>
<organism evidence="7 8">
    <name type="scientific">Coniosporium apollinis (strain CBS 100218)</name>
    <name type="common">Rock-inhabiting black yeast</name>
    <dbReference type="NCBI Taxonomy" id="1168221"/>
    <lineage>
        <taxon>Eukaryota</taxon>
        <taxon>Fungi</taxon>
        <taxon>Dikarya</taxon>
        <taxon>Ascomycota</taxon>
        <taxon>Pezizomycotina</taxon>
        <taxon>Dothideomycetes</taxon>
        <taxon>Dothideomycetes incertae sedis</taxon>
        <taxon>Coniosporium</taxon>
    </lineage>
</organism>
<dbReference type="InterPro" id="IPR007014">
    <property type="entry name" value="FUN14"/>
</dbReference>
<sequence>MASRILLRPLTNTFASTLLVSSVLAAPLLLQPYRRPLLLDSATASPLSSRDWSYSQYQRDAQVPVTKNGRVNPAVFKQISAGSILGLLGGVAISVFSKPLALIIGLLVFGLQAVESSGLHIIPYNSMQRYVKSVNLRSAVLDNVAFKLSFGATFALAAFAEF</sequence>
<dbReference type="HOGENOM" id="CLU_106353_1_1_1"/>
<dbReference type="AlphaFoldDB" id="R7YVK5"/>
<dbReference type="eggNOG" id="ENOG502SEUQ">
    <property type="taxonomic scope" value="Eukaryota"/>
</dbReference>
<name>R7YVK5_CONA1</name>
<dbReference type="Proteomes" id="UP000016924">
    <property type="component" value="Unassembled WGS sequence"/>
</dbReference>
<comment type="subcellular location">
    <subcellularLocation>
        <location evidence="1">Membrane</location>
    </subcellularLocation>
</comment>
<evidence type="ECO:0000256" key="3">
    <source>
        <dbReference type="ARBA" id="ARBA00022692"/>
    </source>
</evidence>
<dbReference type="RefSeq" id="XP_007781195.1">
    <property type="nucleotide sequence ID" value="XM_007783005.1"/>
</dbReference>
<proteinExistence type="inferred from homology"/>
<feature type="transmembrane region" description="Helical" evidence="6">
    <location>
        <begin position="100"/>
        <end position="124"/>
    </location>
</feature>
<keyword evidence="8" id="KW-1185">Reference proteome</keyword>
<dbReference type="OMA" id="KRPFKMS"/>
<comment type="similarity">
    <text evidence="2">Belongs to the FUN14 family.</text>
</comment>
<dbReference type="Pfam" id="PF04930">
    <property type="entry name" value="FUN14"/>
    <property type="match status" value="1"/>
</dbReference>
<protein>
    <recommendedName>
        <fullName evidence="9">FUN14 family protein</fullName>
    </recommendedName>
</protein>
<evidence type="ECO:0000256" key="1">
    <source>
        <dbReference type="ARBA" id="ARBA00004370"/>
    </source>
</evidence>
<evidence type="ECO:0000256" key="2">
    <source>
        <dbReference type="ARBA" id="ARBA00009160"/>
    </source>
</evidence>